<organism evidence="1 2">
    <name type="scientific">Prunus dulcis</name>
    <name type="common">Almond</name>
    <name type="synonym">Amygdalus dulcis</name>
    <dbReference type="NCBI Taxonomy" id="3755"/>
    <lineage>
        <taxon>Eukaryota</taxon>
        <taxon>Viridiplantae</taxon>
        <taxon>Streptophyta</taxon>
        <taxon>Embryophyta</taxon>
        <taxon>Tracheophyta</taxon>
        <taxon>Spermatophyta</taxon>
        <taxon>Magnoliopsida</taxon>
        <taxon>eudicotyledons</taxon>
        <taxon>Gunneridae</taxon>
        <taxon>Pentapetalae</taxon>
        <taxon>rosids</taxon>
        <taxon>fabids</taxon>
        <taxon>Rosales</taxon>
        <taxon>Rosaceae</taxon>
        <taxon>Amygdaloideae</taxon>
        <taxon>Amygdaleae</taxon>
        <taxon>Prunus</taxon>
    </lineage>
</organism>
<dbReference type="Proteomes" id="UP001054821">
    <property type="component" value="Chromosome 4"/>
</dbReference>
<evidence type="ECO:0000313" key="2">
    <source>
        <dbReference type="Proteomes" id="UP001054821"/>
    </source>
</evidence>
<protein>
    <submittedName>
        <fullName evidence="1">Uncharacterized protein</fullName>
    </submittedName>
</protein>
<dbReference type="EMBL" id="JAJFAZ020000004">
    <property type="protein sequence ID" value="KAI5335605.1"/>
    <property type="molecule type" value="Genomic_DNA"/>
</dbReference>
<gene>
    <name evidence="1" type="ORF">L3X38_025738</name>
</gene>
<accession>A0AAD4Z7B8</accession>
<comment type="caution">
    <text evidence="1">The sequence shown here is derived from an EMBL/GenBank/DDBJ whole genome shotgun (WGS) entry which is preliminary data.</text>
</comment>
<reference evidence="1 2" key="1">
    <citation type="journal article" date="2022" name="G3 (Bethesda)">
        <title>Whole-genome sequence and methylome profiling of the almond [Prunus dulcis (Mill.) D.A. Webb] cultivar 'Nonpareil'.</title>
        <authorList>
            <person name="D'Amico-Willman K.M."/>
            <person name="Ouma W.Z."/>
            <person name="Meulia T."/>
            <person name="Sideli G.M."/>
            <person name="Gradziel T.M."/>
            <person name="Fresnedo-Ramirez J."/>
        </authorList>
    </citation>
    <scope>NUCLEOTIDE SEQUENCE [LARGE SCALE GENOMIC DNA]</scope>
    <source>
        <strain evidence="1">Clone GOH B32 T37-40</strain>
    </source>
</reference>
<keyword evidence="2" id="KW-1185">Reference proteome</keyword>
<dbReference type="AlphaFoldDB" id="A0AAD4Z7B8"/>
<name>A0AAD4Z7B8_PRUDU</name>
<evidence type="ECO:0000313" key="1">
    <source>
        <dbReference type="EMBL" id="KAI5335605.1"/>
    </source>
</evidence>
<proteinExistence type="predicted"/>
<sequence length="132" mass="15488">MNEINYDLTHVICSFMCPVEQLQKFGKKEKHLAFNRCHSCQLFTNGILVKNIVELIKKRNKDELERKRVKVQRRRRPYGGPIRIYTATKDSLRSLNIVVKLGVCAYWEIVVLDPFPTIENNTFMAARCDKED</sequence>